<dbReference type="RefSeq" id="WP_301330504.1">
    <property type="nucleotide sequence ID" value="NZ_JAMZDX010000004.1"/>
</dbReference>
<dbReference type="Pfam" id="PF05593">
    <property type="entry name" value="RHS_repeat"/>
    <property type="match status" value="1"/>
</dbReference>
<evidence type="ECO:0000313" key="4">
    <source>
        <dbReference type="Proteomes" id="UP001206483"/>
    </source>
</evidence>
<protein>
    <submittedName>
        <fullName evidence="3">RHS repeat-associated protein</fullName>
    </submittedName>
</protein>
<dbReference type="InterPro" id="IPR050708">
    <property type="entry name" value="T6SS_VgrG/RHS"/>
</dbReference>
<evidence type="ECO:0000256" key="1">
    <source>
        <dbReference type="SAM" id="MobiDB-lite"/>
    </source>
</evidence>
<organism evidence="3 4">
    <name type="scientific">Kitasatospora paracochleata</name>
    <dbReference type="NCBI Taxonomy" id="58354"/>
    <lineage>
        <taxon>Bacteria</taxon>
        <taxon>Bacillati</taxon>
        <taxon>Actinomycetota</taxon>
        <taxon>Actinomycetes</taxon>
        <taxon>Kitasatosporales</taxon>
        <taxon>Streptomycetaceae</taxon>
        <taxon>Kitasatospora</taxon>
    </lineage>
</organism>
<dbReference type="Gene3D" id="2.180.10.10">
    <property type="entry name" value="RHS repeat-associated core"/>
    <property type="match status" value="1"/>
</dbReference>
<accession>A0ABT1J0B4</accession>
<dbReference type="Pfam" id="PF15644">
    <property type="entry name" value="Gln_amidase"/>
    <property type="match status" value="1"/>
</dbReference>
<dbReference type="InterPro" id="IPR028908">
    <property type="entry name" value="Tox-PL_dom"/>
</dbReference>
<evidence type="ECO:0000313" key="3">
    <source>
        <dbReference type="EMBL" id="MCP2310868.1"/>
    </source>
</evidence>
<dbReference type="InterPro" id="IPR006530">
    <property type="entry name" value="YD"/>
</dbReference>
<reference evidence="3 4" key="1">
    <citation type="submission" date="2022-06" db="EMBL/GenBank/DDBJ databases">
        <title>Sequencing the genomes of 1000 actinobacteria strains.</title>
        <authorList>
            <person name="Klenk H.-P."/>
        </authorList>
    </citation>
    <scope>NUCLEOTIDE SEQUENCE [LARGE SCALE GENOMIC DNA]</scope>
    <source>
        <strain evidence="3 4">DSM 41656</strain>
    </source>
</reference>
<evidence type="ECO:0000259" key="2">
    <source>
        <dbReference type="Pfam" id="PF15644"/>
    </source>
</evidence>
<name>A0ABT1J0B4_9ACTN</name>
<comment type="caution">
    <text evidence="3">The sequence shown here is derived from an EMBL/GenBank/DDBJ whole genome shotgun (WGS) entry which is preliminary data.</text>
</comment>
<dbReference type="InterPro" id="IPR022385">
    <property type="entry name" value="Rhs_assc_core"/>
</dbReference>
<dbReference type="PANTHER" id="PTHR32305:SF17">
    <property type="entry name" value="TRNA NUCLEASE WAPA"/>
    <property type="match status" value="1"/>
</dbReference>
<gene>
    <name evidence="3" type="ORF">FHR36_004031</name>
</gene>
<keyword evidence="4" id="KW-1185">Reference proteome</keyword>
<feature type="region of interest" description="Disordered" evidence="1">
    <location>
        <begin position="1"/>
        <end position="54"/>
    </location>
</feature>
<dbReference type="NCBIfam" id="TIGR03696">
    <property type="entry name" value="Rhs_assc_core"/>
    <property type="match status" value="1"/>
</dbReference>
<dbReference type="InterPro" id="IPR031325">
    <property type="entry name" value="RHS_repeat"/>
</dbReference>
<dbReference type="EMBL" id="JAMZDX010000004">
    <property type="protein sequence ID" value="MCP2310868.1"/>
    <property type="molecule type" value="Genomic_DNA"/>
</dbReference>
<dbReference type="Proteomes" id="UP001206483">
    <property type="component" value="Unassembled WGS sequence"/>
</dbReference>
<dbReference type="PANTHER" id="PTHR32305">
    <property type="match status" value="1"/>
</dbReference>
<feature type="domain" description="Tox-PL" evidence="2">
    <location>
        <begin position="2041"/>
        <end position="2139"/>
    </location>
</feature>
<proteinExistence type="predicted"/>
<sequence length="2156" mass="225698">MKVGRPLQAQPIHPKDDTKRTYKPKATAWPKAASGTAKPAAPTAGQAEGAKAQVSGSPVWVQTPKPADGATAPGSVAVSVLDHAKSTKLGVSGVVFSIDAGAAGGKLRVGLDYSSFAEAYGGNYGSRLQLVSLPACALTTPEVPACRVQTPLTTDRDPRSSTVSAQVEVGTAAAATPSKIGTTVPASTDTGSHVVSAVWSGDTATAVQASTASTPQVLAATVSSGQEGSAGGSYSAGALSPSGSWTGGSSGGSFTYSYPVTVPGATTSLTPSVSLGYDSGEVDGKTASTQAQASWLGDGWSTPDSFIEQTFIPCSDSPEGSPSPSATNDECYAGQILTLSLNGSSTSLVYDASKGTYTSSGDDGAKIAHITGANNGTGTYNTDYWTVTDRSGTVYSFGRNQLPGWSAGKPATNSVDSMPVYSAHPGDPCYNASGFNASVCTTAYKWHLDYVKNIQGQAMAYYYAQDTNYYGQNNGATNTQYVRDSHLARIDYGFLDGGAYNTVPDQVSFTTAPRCVATTCDPISAGNSATQYPDVPFDLICASGATCSSHSPSFFSTVRLKQIATTQYDTASAGYKPVDSYGLAQTEPPTGDGTSPTLWLSSITRTGSDTSGGGSGTITLPAVTFGGTTMQNRVDTTNFPGMFRYRLTSITGELGAVTGITYGLPNPCTPAYIATANPASNTGSCYPVSWTPPFYSAPVTDWFQKYAVTQVLETDITGAATDRTTTYDYAGGAAWHYDDNEIVQPKYRTWGQFRGYATVTSRSGNGTSEHKTKSVTDYYRGMDGDYLTPTTTRSITLTDSQGGTHADSPQLSGSALETSAYLGDGGVVDHSSITSYWISPATATRTRTGLAALTANTVKPAETFTRQAVTTGGSTTWRYTETDSTYNANTGDAGFGLLTATYTHTVPVNAVYDACATVTYAPANTTLNLIGLAASQESDSVACAGYTQGAKPSAPAGYNTLTAPASVNRPAQVVSATRTFYDDPSFSTAFPQAAAPTVGNVTMVRQAADYTAGAFTWQTAKRATYDTYGRPLVTYDGNGNATTTAYTTNAVGLTTGRSVTNAKNQTASSTIAPVRGLPLTATDANGVVSTTRYDTLGRLTSVWLNSRPTTAAANQVFGYTVSQTSVSGTTTQKLNDGLGYITSYTLYDSLGRVRQTQDPTPMGGRLLSESSYDSRGWVRKKNNAFWDKDNNPVLALAPSPQDATVPNQDVYTYDGLGRTVVDTSFKYSAVQEVTTTVYNGDRTTVVPPAGGTVKTTVVDPLGRTVELDDFTARPTVAPPVDPFTGTYTVSGGTSQAITYGFDGHGKQNTTTAAGSTWTTTYNLLGQATGKTDPDAGASTMTYDGAGNLKESTDSRAKTVSYTYDTLNRKTATYAAPAAGQSSANQLAAWVYDNDNAVANVTYPIGHATTTTAYNGGAAYITQSLGFNVFGESLGDTYTIPSSTEGALLGKNYTFKHSYTPHTGLLDNDTLPLGSGLPSEIVGHAYSTAFDLPAGLGTTSYSYVQDVTYDAYGHVGQTTLGGDTNLGWITNTYDDHTGRLTDQRVSRSNTGTPSDVDLQHYDYDLAGNTTRQTSTRLGATTETQCYRYDQLDRLTTAWTATDSCTATPTPAAHSTVGDAITGGAYWTDWAFDQLGNRTTHTDHSTTGGTDTTVTYTYNGNGAAQPHTLTSTSASTSYRYDATGNTTTRTTPTGGTQNLTWDNAGHLTAITGGTAGNTSYVYDADGQVLLQKDPGTTTLYLPGQQVTLNTTTNTLSSVRYYALPGGGTVVRTGTGTNYRFEIADPHGTNGLNLDNTAQTPTWRQFTPYGAPRGTPATWPDNRGFLNAPTSTATSLTTVGARQYDPILGRFISVDPVLETTDAQQLGGYTYAGDNPIGGSDPTGLLRQPDFYGGGEAGGATCEQECQDDAAGNPEFSDIPEDKHGPCTLSGGACGGPGSSISMSDVGKFWWDVATQPVRDGWNCGWNHQDEACMWTAVTMFTAGEGALLKATLGDLAATEGGAAEVGNIRLLEGGEGVTILGGKYKTPNVPTLKAMINPGGGETNCRACAVALDYLLAGKPASAVPWLQGGDKKLIEQIMGRRFHVRSLSNIVSDINKSGDGARGIVIGYIPPTAKTPGIYHAFNVLNKKGDVLFLDGQTGHANYVSRMTNFQFMATNP</sequence>
<dbReference type="NCBIfam" id="TIGR01643">
    <property type="entry name" value="YD_repeat_2x"/>
    <property type="match status" value="3"/>
</dbReference>